<dbReference type="KEGG" id="aori:SD37_39850"/>
<feature type="transmembrane region" description="Helical" evidence="6">
    <location>
        <begin position="94"/>
        <end position="116"/>
    </location>
</feature>
<keyword evidence="2" id="KW-1003">Cell membrane</keyword>
<evidence type="ECO:0000256" key="2">
    <source>
        <dbReference type="ARBA" id="ARBA00022475"/>
    </source>
</evidence>
<evidence type="ECO:0000313" key="9">
    <source>
        <dbReference type="Proteomes" id="UP000093695"/>
    </source>
</evidence>
<keyword evidence="9" id="KW-1185">Reference proteome</keyword>
<feature type="transmembrane region" description="Helical" evidence="6">
    <location>
        <begin position="270"/>
        <end position="290"/>
    </location>
</feature>
<organism evidence="8 9">
    <name type="scientific">Amycolatopsis orientalis</name>
    <name type="common">Nocardia orientalis</name>
    <dbReference type="NCBI Taxonomy" id="31958"/>
    <lineage>
        <taxon>Bacteria</taxon>
        <taxon>Bacillati</taxon>
        <taxon>Actinomycetota</taxon>
        <taxon>Actinomycetes</taxon>
        <taxon>Pseudonocardiales</taxon>
        <taxon>Pseudonocardiaceae</taxon>
        <taxon>Amycolatopsis</taxon>
    </lineage>
</organism>
<name>A0A193C9I5_AMYOR</name>
<dbReference type="STRING" id="31958.SD37_39850"/>
<dbReference type="EMBL" id="CP016174">
    <property type="protein sequence ID" value="ANN21142.1"/>
    <property type="molecule type" value="Genomic_DNA"/>
</dbReference>
<dbReference type="InterPro" id="IPR018076">
    <property type="entry name" value="T2SS_GspF_dom"/>
</dbReference>
<accession>A0A193C9I5</accession>
<reference evidence="8 9" key="1">
    <citation type="journal article" date="2015" name="Genome Announc.">
        <title>Draft Genome Sequence of Norvancomycin-Producing Strain Amycolatopsis orientalis CPCC200066.</title>
        <authorList>
            <person name="Lei X."/>
            <person name="Yuan F."/>
            <person name="Shi Y."/>
            <person name="Li X."/>
            <person name="Wang L."/>
            <person name="Hong B."/>
        </authorList>
    </citation>
    <scope>NUCLEOTIDE SEQUENCE [LARGE SCALE GENOMIC DNA]</scope>
    <source>
        <strain evidence="8 9">B-37</strain>
    </source>
</reference>
<dbReference type="PANTHER" id="PTHR35007:SF1">
    <property type="entry name" value="PILUS ASSEMBLY PROTEIN"/>
    <property type="match status" value="1"/>
</dbReference>
<evidence type="ECO:0000256" key="6">
    <source>
        <dbReference type="SAM" id="Phobius"/>
    </source>
</evidence>
<dbReference type="GO" id="GO:0005886">
    <property type="term" value="C:plasma membrane"/>
    <property type="evidence" value="ECO:0007669"/>
    <property type="project" value="UniProtKB-SubCell"/>
</dbReference>
<dbReference type="PANTHER" id="PTHR35007">
    <property type="entry name" value="INTEGRAL MEMBRANE PROTEIN-RELATED"/>
    <property type="match status" value="1"/>
</dbReference>
<evidence type="ECO:0000259" key="7">
    <source>
        <dbReference type="Pfam" id="PF00482"/>
    </source>
</evidence>
<evidence type="ECO:0000313" key="8">
    <source>
        <dbReference type="EMBL" id="ANN21142.1"/>
    </source>
</evidence>
<feature type="domain" description="Type II secretion system protein GspF" evidence="7">
    <location>
        <begin position="160"/>
        <end position="288"/>
    </location>
</feature>
<dbReference type="RefSeq" id="WP_044855240.1">
    <property type="nucleotide sequence ID" value="NZ_CP016174.1"/>
</dbReference>
<dbReference type="AlphaFoldDB" id="A0A193C9I5"/>
<evidence type="ECO:0000256" key="1">
    <source>
        <dbReference type="ARBA" id="ARBA00004651"/>
    </source>
</evidence>
<dbReference type="Pfam" id="PF00482">
    <property type="entry name" value="T2SSF"/>
    <property type="match status" value="1"/>
</dbReference>
<evidence type="ECO:0000256" key="5">
    <source>
        <dbReference type="ARBA" id="ARBA00023136"/>
    </source>
</evidence>
<evidence type="ECO:0000256" key="4">
    <source>
        <dbReference type="ARBA" id="ARBA00022989"/>
    </source>
</evidence>
<keyword evidence="5 6" id="KW-0472">Membrane</keyword>
<proteinExistence type="predicted"/>
<keyword evidence="4 6" id="KW-1133">Transmembrane helix</keyword>
<keyword evidence="3 6" id="KW-0812">Transmembrane</keyword>
<sequence>MIPVLLFGGGAGAGLWLLLTWALPPAPDLSERLSQVSSRPPVAPIVRADDAAWVRTWGRLFIPGLRMLGLPGARVESDLRVIDRGVDTHLASKAVLAVTGLLAPWLLQAVLVLGGLPLEVEVPLLAGLGLAALGFVTPDLDVHTKATRLRREFRDALSAFLDLVWITLAGGAGVETALGDAAAVGTGPAFAKIRRGLHAAQLTRTTPWNTLRRLGEELGITELAELAASISLAGTEGARVRASLAAKAQALRTHQVTDAETDAQAATERMALPVTALFLGFLAFIAYPAVLQVLNGL</sequence>
<gene>
    <name evidence="8" type="ORF">SD37_39850</name>
</gene>
<evidence type="ECO:0000256" key="3">
    <source>
        <dbReference type="ARBA" id="ARBA00022692"/>
    </source>
</evidence>
<protein>
    <submittedName>
        <fullName evidence="8">Secretion system protein</fullName>
    </submittedName>
</protein>
<comment type="subcellular location">
    <subcellularLocation>
        <location evidence="1">Cell membrane</location>
        <topology evidence="1">Multi-pass membrane protein</topology>
    </subcellularLocation>
</comment>
<dbReference type="Proteomes" id="UP000093695">
    <property type="component" value="Chromosome"/>
</dbReference>